<dbReference type="AlphaFoldDB" id="A0ABD2X9X1"/>
<dbReference type="EMBL" id="JBJJXI010000045">
    <property type="protein sequence ID" value="KAL3401577.1"/>
    <property type="molecule type" value="Genomic_DNA"/>
</dbReference>
<keyword evidence="5 9" id="KW-0863">Zinc-finger</keyword>
<dbReference type="GO" id="GO:0016010">
    <property type="term" value="C:dystrophin-associated glycoprotein complex"/>
    <property type="evidence" value="ECO:0007669"/>
    <property type="project" value="UniProtKB-ARBA"/>
</dbReference>
<evidence type="ECO:0000256" key="1">
    <source>
        <dbReference type="ARBA" id="ARBA00004245"/>
    </source>
</evidence>
<evidence type="ECO:0000256" key="9">
    <source>
        <dbReference type="PROSITE-ProRule" id="PRU00228"/>
    </source>
</evidence>
<dbReference type="PROSITE" id="PS01357">
    <property type="entry name" value="ZF_ZZ_1"/>
    <property type="match status" value="1"/>
</dbReference>
<dbReference type="GO" id="GO:0008270">
    <property type="term" value="F:zinc ion binding"/>
    <property type="evidence" value="ECO:0007669"/>
    <property type="project" value="UniProtKB-KW"/>
</dbReference>
<dbReference type="Proteomes" id="UP001627154">
    <property type="component" value="Unassembled WGS sequence"/>
</dbReference>
<gene>
    <name evidence="13" type="ORF">TKK_005391</name>
</gene>
<sequence length="646" mass="73819">MSYDTPKRSKDDCYTKITLLRQPSIISIMDEVMKSINECNTIRYASYRTACKMQILHRILNMHYVHVELIAAIFERHRLSVTENAVDLDIHEIDDVLSDIYFAAQRESNKNFDIDQTTKLALNFIYKIFNKKEDSHISVISVKTVLTLISCGRLEEKYGYLFHQLADHNACLTKASLKSLLNKICKITELLGETVAYGNHLIPASVDNCFKESQGCLGVTEAEFADWLMQEPPLLMWITTLNRIKSAEQIIHNVKCSSCKTSQIKGPRYLCLKCSSYNLCQNCFLYDKVSSKHKLKHPVREYCTKTSSREVRKLLLELFRNKLRLCPRNVDTTLDDFSGFNLEQTNNFDSMSIRSTMKRRILNDPQKELQSIITRLEDENRQLQIELKGISDTKIEKLQNHRVAIESQLERLKILKNYLFLPGTERVLQPVNSNLSFIQSTPMVHTAVSRIAALPLEFQLSPIVHYNSSPHYENSDVLNVNEITTQINSCSEQSESTSSNDPGFSSNTQIEPSTWIGGHRTTFDSSDSGFSQWLNNSSNNKNKSDSSNYKGNKNNSEIDNINKDILPSLRRSDKNSEHSSLQNIQGDLNDILDRLQNMVANDCLLEDTFNEDNNCELKRAATEMEDLLTGLIEGMESRKGKLTTIV</sequence>
<evidence type="ECO:0000256" key="8">
    <source>
        <dbReference type="ARBA" id="ARBA00023212"/>
    </source>
</evidence>
<dbReference type="InterPro" id="IPR011992">
    <property type="entry name" value="EF-hand-dom_pair"/>
</dbReference>
<feature type="compositionally biased region" description="Polar residues" evidence="11">
    <location>
        <begin position="500"/>
        <end position="512"/>
    </location>
</feature>
<dbReference type="Pfam" id="PF00569">
    <property type="entry name" value="ZZ"/>
    <property type="match status" value="1"/>
</dbReference>
<organism evidence="13 14">
    <name type="scientific">Trichogramma kaykai</name>
    <dbReference type="NCBI Taxonomy" id="54128"/>
    <lineage>
        <taxon>Eukaryota</taxon>
        <taxon>Metazoa</taxon>
        <taxon>Ecdysozoa</taxon>
        <taxon>Arthropoda</taxon>
        <taxon>Hexapoda</taxon>
        <taxon>Insecta</taxon>
        <taxon>Pterygota</taxon>
        <taxon>Neoptera</taxon>
        <taxon>Endopterygota</taxon>
        <taxon>Hymenoptera</taxon>
        <taxon>Apocrita</taxon>
        <taxon>Proctotrupomorpha</taxon>
        <taxon>Chalcidoidea</taxon>
        <taxon>Trichogrammatidae</taxon>
        <taxon>Trichogramma</taxon>
    </lineage>
</organism>
<dbReference type="SUPFAM" id="SSF57850">
    <property type="entry name" value="RING/U-box"/>
    <property type="match status" value="1"/>
</dbReference>
<dbReference type="SMART" id="SM00291">
    <property type="entry name" value="ZnF_ZZ"/>
    <property type="match status" value="1"/>
</dbReference>
<reference evidence="13 14" key="1">
    <citation type="journal article" date="2024" name="bioRxiv">
        <title>A reference genome for Trichogramma kaykai: A tiny desert-dwelling parasitoid wasp with competing sex-ratio distorters.</title>
        <authorList>
            <person name="Culotta J."/>
            <person name="Lindsey A.R."/>
        </authorList>
    </citation>
    <scope>NUCLEOTIDE SEQUENCE [LARGE SCALE GENOMIC DNA]</scope>
    <source>
        <strain evidence="13 14">KSX58</strain>
    </source>
</reference>
<feature type="compositionally biased region" description="Low complexity" evidence="11">
    <location>
        <begin position="490"/>
        <end position="499"/>
    </location>
</feature>
<protein>
    <recommendedName>
        <fullName evidence="12">ZZ-type domain-containing protein</fullName>
    </recommendedName>
</protein>
<keyword evidence="3" id="KW-0963">Cytoplasm</keyword>
<dbReference type="GO" id="GO:0005737">
    <property type="term" value="C:cytoplasm"/>
    <property type="evidence" value="ECO:0007669"/>
    <property type="project" value="UniProtKB-SubCell"/>
</dbReference>
<feature type="coiled-coil region" evidence="10">
    <location>
        <begin position="366"/>
        <end position="415"/>
    </location>
</feature>
<dbReference type="InterPro" id="IPR050774">
    <property type="entry name" value="KCMF1/Dystrophin"/>
</dbReference>
<dbReference type="InterPro" id="IPR000433">
    <property type="entry name" value="Znf_ZZ"/>
</dbReference>
<accession>A0ABD2X9X1</accession>
<keyword evidence="4" id="KW-0479">Metal-binding</keyword>
<keyword evidence="6" id="KW-0862">Zinc</keyword>
<proteinExistence type="predicted"/>
<evidence type="ECO:0000256" key="5">
    <source>
        <dbReference type="ARBA" id="ARBA00022771"/>
    </source>
</evidence>
<evidence type="ECO:0000256" key="11">
    <source>
        <dbReference type="SAM" id="MobiDB-lite"/>
    </source>
</evidence>
<evidence type="ECO:0000256" key="4">
    <source>
        <dbReference type="ARBA" id="ARBA00022723"/>
    </source>
</evidence>
<dbReference type="Pfam" id="PF09068">
    <property type="entry name" value="EF-hand_2"/>
    <property type="match status" value="1"/>
</dbReference>
<dbReference type="Gene3D" id="1.10.238.10">
    <property type="entry name" value="EF-hand"/>
    <property type="match status" value="2"/>
</dbReference>
<evidence type="ECO:0000256" key="10">
    <source>
        <dbReference type="SAM" id="Coils"/>
    </source>
</evidence>
<dbReference type="Pfam" id="PF09069">
    <property type="entry name" value="EF-hand_3"/>
    <property type="match status" value="1"/>
</dbReference>
<feature type="domain" description="ZZ-type" evidence="12">
    <location>
        <begin position="251"/>
        <end position="307"/>
    </location>
</feature>
<dbReference type="GO" id="GO:0046716">
    <property type="term" value="P:muscle cell cellular homeostasis"/>
    <property type="evidence" value="ECO:0007669"/>
    <property type="project" value="UniProtKB-ARBA"/>
</dbReference>
<dbReference type="PROSITE" id="PS50135">
    <property type="entry name" value="ZF_ZZ_2"/>
    <property type="match status" value="1"/>
</dbReference>
<comment type="subcellular location">
    <subcellularLocation>
        <location evidence="2">Cell membrane</location>
        <location evidence="2">Sarcolemma</location>
        <topology evidence="2">Peripheral membrane protein</topology>
        <orientation evidence="2">Cytoplasmic side</orientation>
    </subcellularLocation>
    <subcellularLocation>
        <location evidence="1">Cytoplasm</location>
        <location evidence="1">Cytoskeleton</location>
    </subcellularLocation>
</comment>
<evidence type="ECO:0000313" key="14">
    <source>
        <dbReference type="Proteomes" id="UP001627154"/>
    </source>
</evidence>
<evidence type="ECO:0000256" key="7">
    <source>
        <dbReference type="ARBA" id="ARBA00022837"/>
    </source>
</evidence>
<evidence type="ECO:0000256" key="3">
    <source>
        <dbReference type="ARBA" id="ARBA00022490"/>
    </source>
</evidence>
<dbReference type="InterPro" id="IPR043145">
    <property type="entry name" value="Znf_ZZ_sf"/>
</dbReference>
<name>A0ABD2X9X1_9HYME</name>
<dbReference type="InterPro" id="IPR015153">
    <property type="entry name" value="EF-hand_dom_typ1"/>
</dbReference>
<keyword evidence="10" id="KW-0175">Coiled coil</keyword>
<dbReference type="Gene3D" id="3.30.60.90">
    <property type="match status" value="1"/>
</dbReference>
<keyword evidence="14" id="KW-1185">Reference proteome</keyword>
<comment type="caution">
    <text evidence="13">The sequence shown here is derived from an EMBL/GenBank/DDBJ whole genome shotgun (WGS) entry which is preliminary data.</text>
</comment>
<feature type="region of interest" description="Disordered" evidence="11">
    <location>
        <begin position="533"/>
        <end position="561"/>
    </location>
</feature>
<feature type="region of interest" description="Disordered" evidence="11">
    <location>
        <begin position="490"/>
        <end position="518"/>
    </location>
</feature>
<feature type="compositionally biased region" description="Low complexity" evidence="11">
    <location>
        <begin position="535"/>
        <end position="555"/>
    </location>
</feature>
<evidence type="ECO:0000313" key="13">
    <source>
        <dbReference type="EMBL" id="KAL3401577.1"/>
    </source>
</evidence>
<keyword evidence="7" id="KW-0106">Calcium</keyword>
<evidence type="ECO:0000259" key="12">
    <source>
        <dbReference type="PROSITE" id="PS50135"/>
    </source>
</evidence>
<dbReference type="InterPro" id="IPR015154">
    <property type="entry name" value="EF-hand_dom_typ2"/>
</dbReference>
<evidence type="ECO:0000256" key="2">
    <source>
        <dbReference type="ARBA" id="ARBA00004278"/>
    </source>
</evidence>
<keyword evidence="8" id="KW-0206">Cytoskeleton</keyword>
<dbReference type="PANTHER" id="PTHR12268:SF14">
    <property type="entry name" value="DYSTROPHIN-1"/>
    <property type="match status" value="1"/>
</dbReference>
<evidence type="ECO:0000256" key="6">
    <source>
        <dbReference type="ARBA" id="ARBA00022833"/>
    </source>
</evidence>
<dbReference type="SUPFAM" id="SSF47473">
    <property type="entry name" value="EF-hand"/>
    <property type="match status" value="2"/>
</dbReference>
<dbReference type="PANTHER" id="PTHR12268">
    <property type="entry name" value="E3 UBIQUITIN-PROTEIN LIGASE KCMF1"/>
    <property type="match status" value="1"/>
</dbReference>
<dbReference type="GO" id="GO:0050804">
    <property type="term" value="P:modulation of chemical synaptic transmission"/>
    <property type="evidence" value="ECO:0007669"/>
    <property type="project" value="UniProtKB-ARBA"/>
</dbReference>